<keyword evidence="6 13" id="KW-0418">Kinase</keyword>
<keyword evidence="10" id="KW-1133">Transmembrane helix</keyword>
<feature type="domain" description="Signal transduction histidine kinase subgroup 3 dimerisation and phosphoacceptor" evidence="12">
    <location>
        <begin position="441"/>
        <end position="505"/>
    </location>
</feature>
<dbReference type="KEGG" id="lse:F1C12_02095"/>
<dbReference type="GO" id="GO:0046983">
    <property type="term" value="F:protein dimerization activity"/>
    <property type="evidence" value="ECO:0007669"/>
    <property type="project" value="InterPro"/>
</dbReference>
<evidence type="ECO:0000313" key="14">
    <source>
        <dbReference type="Proteomes" id="UP000515511"/>
    </source>
</evidence>
<dbReference type="PANTHER" id="PTHR24421:SF10">
    <property type="entry name" value="NITRATE_NITRITE SENSOR PROTEIN NARQ"/>
    <property type="match status" value="1"/>
</dbReference>
<keyword evidence="8" id="KW-0902">Two-component regulatory system</keyword>
<evidence type="ECO:0000256" key="4">
    <source>
        <dbReference type="ARBA" id="ARBA00022679"/>
    </source>
</evidence>
<evidence type="ECO:0000256" key="8">
    <source>
        <dbReference type="ARBA" id="ARBA00023012"/>
    </source>
</evidence>
<dbReference type="GO" id="GO:0016020">
    <property type="term" value="C:membrane"/>
    <property type="evidence" value="ECO:0007669"/>
    <property type="project" value="InterPro"/>
</dbReference>
<gene>
    <name evidence="13" type="ORF">F1C12_02095</name>
</gene>
<feature type="region of interest" description="Disordered" evidence="9">
    <location>
        <begin position="619"/>
        <end position="644"/>
    </location>
</feature>
<dbReference type="EMBL" id="CP043641">
    <property type="protein sequence ID" value="QNE34051.1"/>
    <property type="molecule type" value="Genomic_DNA"/>
</dbReference>
<dbReference type="InterPro" id="IPR003594">
    <property type="entry name" value="HATPase_dom"/>
</dbReference>
<sequence>MTWVARSGCAGSSEPSTIPNIALPAPAPIAPIVASAAPIVTSAPPRAGANRIIPTNDSGSSSTPNAIMIVDSTYSVGLPLMSRRSAGTGSSAGTVRRWPSRRIAGARIIVVPRRMRRAEATPGSRVPPGVRGLRMSPVLRVSVMAGPSRSRSRRVRDGADPVAGAPAAPPSAVASWPVAGWAPVERRRGGRLRPGWEAVPDLRGIRRSPAAAYTVAVFASGEVEVAEEFEFAVEVEVAVEVAVGDARQATGPVQAPGPRGPAGRTVVLDGLLAAVLAAGSVAEVLTRPDNVYESTASLPVQVTAVVLAAAPNAVRRVRPFTALLAVVGIMVGCRVLLDTPVVLWSLAVILVAVYSAARHARDPLQWWSVAPPLALIGVYSLVIPGFVNVNDLEVDLTVILAAWGVGLVLRSWARTRHALRESLAEVEAAESARTASALQAERDRIARELHDVVAHCVTVMVVQSGSARLSLHEDPAASEAALRAVEATGREALAEMRRMVGLLSDQEPEALDPQPSLAHAARLVARFAEAGMPVTFRADGAPRPLPPGVDVSAYRILQESLTNAAAHAATAPVAAVVRYRPDAVEVEVTNGRGVPSGRGSGRHGLVGMRERARLFGGTLEAGPTPDGGFRVSARLPAADDGGGR</sequence>
<keyword evidence="5" id="KW-0547">Nucleotide-binding</keyword>
<dbReference type="PANTHER" id="PTHR24421">
    <property type="entry name" value="NITRATE/NITRITE SENSOR PROTEIN NARX-RELATED"/>
    <property type="match status" value="1"/>
</dbReference>
<keyword evidence="10" id="KW-0812">Transmembrane</keyword>
<dbReference type="Gene3D" id="3.30.565.10">
    <property type="entry name" value="Histidine kinase-like ATPase, C-terminal domain"/>
    <property type="match status" value="1"/>
</dbReference>
<name>A0A7G6Y6D6_9MICO</name>
<keyword evidence="10" id="KW-0472">Membrane</keyword>
<evidence type="ECO:0000256" key="9">
    <source>
        <dbReference type="SAM" id="MobiDB-lite"/>
    </source>
</evidence>
<dbReference type="Pfam" id="PF07730">
    <property type="entry name" value="HisKA_3"/>
    <property type="match status" value="1"/>
</dbReference>
<dbReference type="AlphaFoldDB" id="A0A7G6Y6D6"/>
<evidence type="ECO:0000256" key="7">
    <source>
        <dbReference type="ARBA" id="ARBA00022840"/>
    </source>
</evidence>
<evidence type="ECO:0000313" key="13">
    <source>
        <dbReference type="EMBL" id="QNE34051.1"/>
    </source>
</evidence>
<keyword evidence="7" id="KW-0067">ATP-binding</keyword>
<dbReference type="InterPro" id="IPR050482">
    <property type="entry name" value="Sensor_HK_TwoCompSys"/>
</dbReference>
<evidence type="ECO:0000256" key="3">
    <source>
        <dbReference type="ARBA" id="ARBA00022553"/>
    </source>
</evidence>
<dbReference type="InterPro" id="IPR011712">
    <property type="entry name" value="Sig_transdc_His_kin_sub3_dim/P"/>
</dbReference>
<feature type="transmembrane region" description="Helical" evidence="10">
    <location>
        <begin position="396"/>
        <end position="413"/>
    </location>
</feature>
<dbReference type="GO" id="GO:0005524">
    <property type="term" value="F:ATP binding"/>
    <property type="evidence" value="ECO:0007669"/>
    <property type="project" value="UniProtKB-KW"/>
</dbReference>
<feature type="transmembrane region" description="Helical" evidence="10">
    <location>
        <begin position="343"/>
        <end position="360"/>
    </location>
</feature>
<evidence type="ECO:0000256" key="5">
    <source>
        <dbReference type="ARBA" id="ARBA00022741"/>
    </source>
</evidence>
<feature type="region of interest" description="Disordered" evidence="9">
    <location>
        <begin position="146"/>
        <end position="169"/>
    </location>
</feature>
<dbReference type="GO" id="GO:0000155">
    <property type="term" value="F:phosphorelay sensor kinase activity"/>
    <property type="evidence" value="ECO:0007669"/>
    <property type="project" value="InterPro"/>
</dbReference>
<accession>A0A7G6Y6D6</accession>
<dbReference type="CDD" id="cd16917">
    <property type="entry name" value="HATPase_UhpB-NarQ-NarX-like"/>
    <property type="match status" value="1"/>
</dbReference>
<evidence type="ECO:0000256" key="10">
    <source>
        <dbReference type="SAM" id="Phobius"/>
    </source>
</evidence>
<keyword evidence="4" id="KW-0808">Transferase</keyword>
<proteinExistence type="predicted"/>
<evidence type="ECO:0000259" key="11">
    <source>
        <dbReference type="Pfam" id="PF02518"/>
    </source>
</evidence>
<dbReference type="EC" id="2.7.13.3" evidence="2"/>
<evidence type="ECO:0000259" key="12">
    <source>
        <dbReference type="Pfam" id="PF07730"/>
    </source>
</evidence>
<evidence type="ECO:0000256" key="1">
    <source>
        <dbReference type="ARBA" id="ARBA00000085"/>
    </source>
</evidence>
<evidence type="ECO:0000256" key="6">
    <source>
        <dbReference type="ARBA" id="ARBA00022777"/>
    </source>
</evidence>
<dbReference type="Pfam" id="PF02518">
    <property type="entry name" value="HATPase_c"/>
    <property type="match status" value="1"/>
</dbReference>
<feature type="domain" description="Histidine kinase/HSP90-like ATPase" evidence="11">
    <location>
        <begin position="551"/>
        <end position="638"/>
    </location>
</feature>
<dbReference type="Gene3D" id="1.20.5.1930">
    <property type="match status" value="1"/>
</dbReference>
<dbReference type="SUPFAM" id="SSF55874">
    <property type="entry name" value="ATPase domain of HSP90 chaperone/DNA topoisomerase II/histidine kinase"/>
    <property type="match status" value="1"/>
</dbReference>
<feature type="transmembrane region" description="Helical" evidence="10">
    <location>
        <begin position="372"/>
        <end position="390"/>
    </location>
</feature>
<dbReference type="Proteomes" id="UP000515511">
    <property type="component" value="Chromosome"/>
</dbReference>
<protein>
    <recommendedName>
        <fullName evidence="2">histidine kinase</fullName>
        <ecNumber evidence="2">2.7.13.3</ecNumber>
    </recommendedName>
</protein>
<comment type="catalytic activity">
    <reaction evidence="1">
        <text>ATP + protein L-histidine = ADP + protein N-phospho-L-histidine.</text>
        <dbReference type="EC" id="2.7.13.3"/>
    </reaction>
</comment>
<dbReference type="InterPro" id="IPR036890">
    <property type="entry name" value="HATPase_C_sf"/>
</dbReference>
<feature type="compositionally biased region" description="Low complexity" evidence="9">
    <location>
        <begin position="160"/>
        <end position="169"/>
    </location>
</feature>
<organism evidence="13 14">
    <name type="scientific">Leifsonia shinshuensis</name>
    <dbReference type="NCBI Taxonomy" id="150026"/>
    <lineage>
        <taxon>Bacteria</taxon>
        <taxon>Bacillati</taxon>
        <taxon>Actinomycetota</taxon>
        <taxon>Actinomycetes</taxon>
        <taxon>Micrococcales</taxon>
        <taxon>Microbacteriaceae</taxon>
        <taxon>Leifsonia</taxon>
    </lineage>
</organism>
<keyword evidence="3" id="KW-0597">Phosphoprotein</keyword>
<reference evidence="14" key="1">
    <citation type="submission" date="2019-09" db="EMBL/GenBank/DDBJ databases">
        <title>Antimicrobial potential of Antarctic Bacteria.</title>
        <authorList>
            <person name="Benaud N."/>
            <person name="Edwards R.J."/>
            <person name="Ferrari B.C."/>
        </authorList>
    </citation>
    <scope>NUCLEOTIDE SEQUENCE [LARGE SCALE GENOMIC DNA]</scope>
    <source>
        <strain evidence="14">INR9</strain>
    </source>
</reference>
<evidence type="ECO:0000256" key="2">
    <source>
        <dbReference type="ARBA" id="ARBA00012438"/>
    </source>
</evidence>